<evidence type="ECO:0000259" key="4">
    <source>
        <dbReference type="Pfam" id="PF00005"/>
    </source>
</evidence>
<dbReference type="EMBL" id="ANFO01001465">
    <property type="protein sequence ID" value="KGQ02566.1"/>
    <property type="molecule type" value="Genomic_DNA"/>
</dbReference>
<feature type="transmembrane region" description="Helical" evidence="3">
    <location>
        <begin position="46"/>
        <end position="67"/>
    </location>
</feature>
<reference evidence="5 6" key="1">
    <citation type="submission" date="2012-10" db="EMBL/GenBank/DDBJ databases">
        <title>Genome sequencing and analysis of entomopathogenic fungi Beauveria bassiana D1-5.</title>
        <authorList>
            <person name="Li Q."/>
            <person name="Wang L."/>
            <person name="Zhang Z."/>
            <person name="Wang Q."/>
            <person name="Ren J."/>
            <person name="Wang M."/>
            <person name="Xu W."/>
            <person name="Wang J."/>
            <person name="Lu Y."/>
            <person name="Du Q."/>
            <person name="Sun Z."/>
        </authorList>
    </citation>
    <scope>NUCLEOTIDE SEQUENCE [LARGE SCALE GENOMIC DNA]</scope>
    <source>
        <strain evidence="5 6">D1-5</strain>
    </source>
</reference>
<dbReference type="GO" id="GO:0005524">
    <property type="term" value="F:ATP binding"/>
    <property type="evidence" value="ECO:0007669"/>
    <property type="project" value="UniProtKB-KW"/>
</dbReference>
<feature type="transmembrane region" description="Helical" evidence="3">
    <location>
        <begin position="387"/>
        <end position="405"/>
    </location>
</feature>
<dbReference type="GO" id="GO:0016020">
    <property type="term" value="C:membrane"/>
    <property type="evidence" value="ECO:0007669"/>
    <property type="project" value="TreeGrafter"/>
</dbReference>
<dbReference type="Proteomes" id="UP000030106">
    <property type="component" value="Unassembled WGS sequence"/>
</dbReference>
<evidence type="ECO:0000256" key="2">
    <source>
        <dbReference type="ARBA" id="ARBA00022840"/>
    </source>
</evidence>
<name>A0A0A2V445_BEABA</name>
<feature type="transmembrane region" description="Helical" evidence="3">
    <location>
        <begin position="269"/>
        <end position="293"/>
    </location>
</feature>
<evidence type="ECO:0000256" key="1">
    <source>
        <dbReference type="ARBA" id="ARBA00022741"/>
    </source>
</evidence>
<dbReference type="SUPFAM" id="SSF52540">
    <property type="entry name" value="P-loop containing nucleoside triphosphate hydrolases"/>
    <property type="match status" value="1"/>
</dbReference>
<keyword evidence="2" id="KW-0067">ATP-binding</keyword>
<dbReference type="GO" id="GO:0016887">
    <property type="term" value="F:ATP hydrolysis activity"/>
    <property type="evidence" value="ECO:0007669"/>
    <property type="project" value="InterPro"/>
</dbReference>
<feature type="transmembrane region" description="Helical" evidence="3">
    <location>
        <begin position="109"/>
        <end position="132"/>
    </location>
</feature>
<feature type="domain" description="ABC transporter" evidence="4">
    <location>
        <begin position="473"/>
        <end position="511"/>
    </location>
</feature>
<accession>A0A0A2V445</accession>
<evidence type="ECO:0000313" key="5">
    <source>
        <dbReference type="EMBL" id="KGQ02566.1"/>
    </source>
</evidence>
<proteinExistence type="predicted"/>
<gene>
    <name evidence="5" type="ORF">BBAD15_g12219</name>
</gene>
<dbReference type="GO" id="GO:0042626">
    <property type="term" value="F:ATPase-coupled transmembrane transporter activity"/>
    <property type="evidence" value="ECO:0007669"/>
    <property type="project" value="TreeGrafter"/>
</dbReference>
<dbReference type="Gene3D" id="3.40.50.300">
    <property type="entry name" value="P-loop containing nucleotide triphosphate hydrolases"/>
    <property type="match status" value="1"/>
</dbReference>
<evidence type="ECO:0000313" key="6">
    <source>
        <dbReference type="Proteomes" id="UP000030106"/>
    </source>
</evidence>
<feature type="transmembrane region" description="Helical" evidence="3">
    <location>
        <begin position="74"/>
        <end position="97"/>
    </location>
</feature>
<evidence type="ECO:0000256" key="3">
    <source>
        <dbReference type="SAM" id="Phobius"/>
    </source>
</evidence>
<dbReference type="PANTHER" id="PTHR24223">
    <property type="entry name" value="ATP-BINDING CASSETTE SUB-FAMILY C"/>
    <property type="match status" value="1"/>
</dbReference>
<protein>
    <submittedName>
        <fullName evidence="5">Multidrug resistance-associated protein 1</fullName>
    </submittedName>
</protein>
<dbReference type="Pfam" id="PF00005">
    <property type="entry name" value="ABC_tran"/>
    <property type="match status" value="1"/>
</dbReference>
<keyword evidence="3" id="KW-0472">Membrane</keyword>
<keyword evidence="3" id="KW-0812">Transmembrane</keyword>
<dbReference type="STRING" id="1245745.A0A0A2V445"/>
<feature type="transmembrane region" description="Helical" evidence="3">
    <location>
        <begin position="236"/>
        <end position="257"/>
    </location>
</feature>
<dbReference type="AlphaFoldDB" id="A0A0A2V445"/>
<dbReference type="InterPro" id="IPR027417">
    <property type="entry name" value="P-loop_NTPase"/>
</dbReference>
<dbReference type="OrthoDB" id="6500128at2759"/>
<dbReference type="InterPro" id="IPR050173">
    <property type="entry name" value="ABC_transporter_C-like"/>
</dbReference>
<keyword evidence="3" id="KW-1133">Transmembrane helix</keyword>
<dbReference type="InterPro" id="IPR003439">
    <property type="entry name" value="ABC_transporter-like_ATP-bd"/>
</dbReference>
<dbReference type="HOGENOM" id="CLU_507108_0_0_1"/>
<sequence>MLDKMDTHFGPADVGRFDFTILFEHTMLGLVPTGIIVLALPTRSSALVQARPGAALVAIQLASLILWHRAARTIVSLAAAIMSFAASSALLSIFLPITMLFDITIARSYFMRGGLAAIAALYAVIATLKLALPILEEMPKRNLLYSDEIRDNAGTEGFSGFWNRSMLIWVTRLVVKGSHQHLKVEDLPPIGQQDNPEQLYNRFTPFWDTLAAATISKSPLIRAGVRTLYREFLSSILPRLCLVGFSFARPFLMQWTASAVVRFCSLKRSLIGATILIFWWLVGKPLSFLNWCMQRARTVWNEKIQSRVVSTSNVLAQLKNIKAMGLNTAISKFLQEKPLSETGTPFFQPEREFGTDINLTDAFGNTIAPVAVFAGARFWTRAADPMAVPEILATYAIVLIVSLLMSELFRSIVIIHGGLGTGKSALLSAILDTVDSKSHNPRQLIGAFPFIESLYDDVIEACNLTKDLDDLTDGDQTMTGSNGCNLSGGQKQRIGLARALFSRCSIIILDDLPCSLDETTATRIIQRLLGPKGPLRS</sequence>
<dbReference type="PANTHER" id="PTHR24223:SF399">
    <property type="entry name" value="ABC TRANSPORTER ATNG"/>
    <property type="match status" value="1"/>
</dbReference>
<feature type="transmembrane region" description="Helical" evidence="3">
    <location>
        <begin position="21"/>
        <end position="40"/>
    </location>
</feature>
<organism evidence="5 6">
    <name type="scientific">Beauveria bassiana D1-5</name>
    <dbReference type="NCBI Taxonomy" id="1245745"/>
    <lineage>
        <taxon>Eukaryota</taxon>
        <taxon>Fungi</taxon>
        <taxon>Dikarya</taxon>
        <taxon>Ascomycota</taxon>
        <taxon>Pezizomycotina</taxon>
        <taxon>Sordariomycetes</taxon>
        <taxon>Hypocreomycetidae</taxon>
        <taxon>Hypocreales</taxon>
        <taxon>Cordycipitaceae</taxon>
        <taxon>Beauveria</taxon>
    </lineage>
</organism>
<comment type="caution">
    <text evidence="5">The sequence shown here is derived from an EMBL/GenBank/DDBJ whole genome shotgun (WGS) entry which is preliminary data.</text>
</comment>
<keyword evidence="1" id="KW-0547">Nucleotide-binding</keyword>